<keyword evidence="3" id="KW-1185">Reference proteome</keyword>
<dbReference type="AlphaFoldDB" id="A0A1C1YTR3"/>
<accession>A0A1C1YTR3</accession>
<dbReference type="OrthoDB" id="8926597at2"/>
<dbReference type="Proteomes" id="UP000094795">
    <property type="component" value="Unassembled WGS sequence"/>
</dbReference>
<protein>
    <recommendedName>
        <fullName evidence="1">DUF6916 domain-containing protein</fullName>
    </recommendedName>
</protein>
<sequence length="95" mass="10266">MSADLTVEHFEPLQDRGFTVISADPAQELRLVEVERKGHGERPGGAFSLLWQSSSGAVLPQGIYTMRNEALGEFGVFIVPVGASEAGVRYEAIFA</sequence>
<organism evidence="2 3">
    <name type="scientific">Hoeflea olei</name>
    <dbReference type="NCBI Taxonomy" id="1480615"/>
    <lineage>
        <taxon>Bacteria</taxon>
        <taxon>Pseudomonadati</taxon>
        <taxon>Pseudomonadota</taxon>
        <taxon>Alphaproteobacteria</taxon>
        <taxon>Hyphomicrobiales</taxon>
        <taxon>Rhizobiaceae</taxon>
        <taxon>Hoeflea</taxon>
    </lineage>
</organism>
<proteinExistence type="predicted"/>
<dbReference type="Pfam" id="PF21880">
    <property type="entry name" value="DUF6916"/>
    <property type="match status" value="1"/>
</dbReference>
<dbReference type="RefSeq" id="WP_066180007.1">
    <property type="nucleotide sequence ID" value="NZ_LQZT01000023.1"/>
</dbReference>
<evidence type="ECO:0000313" key="2">
    <source>
        <dbReference type="EMBL" id="OCW56918.1"/>
    </source>
</evidence>
<evidence type="ECO:0000259" key="1">
    <source>
        <dbReference type="Pfam" id="PF21880"/>
    </source>
</evidence>
<dbReference type="EMBL" id="LQZT01000023">
    <property type="protein sequence ID" value="OCW56918.1"/>
    <property type="molecule type" value="Genomic_DNA"/>
</dbReference>
<evidence type="ECO:0000313" key="3">
    <source>
        <dbReference type="Proteomes" id="UP000094795"/>
    </source>
</evidence>
<gene>
    <name evidence="2" type="ORF">AWJ14_07090</name>
</gene>
<name>A0A1C1YTR3_9HYPH</name>
<dbReference type="STRING" id="1480615.AWJ14_07090"/>
<comment type="caution">
    <text evidence="2">The sequence shown here is derived from an EMBL/GenBank/DDBJ whole genome shotgun (WGS) entry which is preliminary data.</text>
</comment>
<feature type="domain" description="DUF6916" evidence="1">
    <location>
        <begin position="5"/>
        <end position="94"/>
    </location>
</feature>
<reference evidence="2 3" key="1">
    <citation type="submission" date="2015-12" db="EMBL/GenBank/DDBJ databases">
        <authorList>
            <person name="Shamseldin A."/>
            <person name="Moawad H."/>
            <person name="Abd El-Rahim W.M."/>
            <person name="Sadowsky M.J."/>
        </authorList>
    </citation>
    <scope>NUCLEOTIDE SEQUENCE [LARGE SCALE GENOMIC DNA]</scope>
    <source>
        <strain evidence="2 3">JC234</strain>
    </source>
</reference>
<dbReference type="InterPro" id="IPR054209">
    <property type="entry name" value="DUF6916"/>
</dbReference>